<reference evidence="2" key="1">
    <citation type="submission" date="2020-11" db="EMBL/GenBank/DDBJ databases">
        <authorList>
            <consortium name="DOE Joint Genome Institute"/>
            <person name="Ahrendt S."/>
            <person name="Riley R."/>
            <person name="Andreopoulos W."/>
            <person name="Labutti K."/>
            <person name="Pangilinan J."/>
            <person name="Ruiz-Duenas F.J."/>
            <person name="Barrasa J.M."/>
            <person name="Sanchez-Garcia M."/>
            <person name="Camarero S."/>
            <person name="Miyauchi S."/>
            <person name="Serrano A."/>
            <person name="Linde D."/>
            <person name="Babiker R."/>
            <person name="Drula E."/>
            <person name="Ayuso-Fernandez I."/>
            <person name="Pacheco R."/>
            <person name="Padilla G."/>
            <person name="Ferreira P."/>
            <person name="Barriuso J."/>
            <person name="Kellner H."/>
            <person name="Castanera R."/>
            <person name="Alfaro M."/>
            <person name="Ramirez L."/>
            <person name="Pisabarro A.G."/>
            <person name="Kuo A."/>
            <person name="Tritt A."/>
            <person name="Lipzen A."/>
            <person name="He G."/>
            <person name="Yan M."/>
            <person name="Ng V."/>
            <person name="Cullen D."/>
            <person name="Martin F."/>
            <person name="Rosso M.-N."/>
            <person name="Henrissat B."/>
            <person name="Hibbett D."/>
            <person name="Martinez A.T."/>
            <person name="Grigoriev I.V."/>
        </authorList>
    </citation>
    <scope>NUCLEOTIDE SEQUENCE</scope>
    <source>
        <strain evidence="2">CBS 506.95</strain>
    </source>
</reference>
<keyword evidence="1" id="KW-0812">Transmembrane</keyword>
<gene>
    <name evidence="2" type="ORF">CPB83DRAFT_844518</name>
</gene>
<evidence type="ECO:0000256" key="1">
    <source>
        <dbReference type="SAM" id="Phobius"/>
    </source>
</evidence>
<protein>
    <submittedName>
        <fullName evidence="2">Uncharacterized protein</fullName>
    </submittedName>
</protein>
<dbReference type="Proteomes" id="UP000807306">
    <property type="component" value="Unassembled WGS sequence"/>
</dbReference>
<keyword evidence="1" id="KW-1133">Transmembrane helix</keyword>
<evidence type="ECO:0000313" key="2">
    <source>
        <dbReference type="EMBL" id="KAF9533778.1"/>
    </source>
</evidence>
<name>A0A9P6JVA8_9AGAR</name>
<dbReference type="AlphaFoldDB" id="A0A9P6JVA8"/>
<proteinExistence type="predicted"/>
<evidence type="ECO:0000313" key="3">
    <source>
        <dbReference type="Proteomes" id="UP000807306"/>
    </source>
</evidence>
<accession>A0A9P6JVA8</accession>
<feature type="transmembrane region" description="Helical" evidence="1">
    <location>
        <begin position="26"/>
        <end position="47"/>
    </location>
</feature>
<keyword evidence="1" id="KW-0472">Membrane</keyword>
<keyword evidence="3" id="KW-1185">Reference proteome</keyword>
<comment type="caution">
    <text evidence="2">The sequence shown here is derived from an EMBL/GenBank/DDBJ whole genome shotgun (WGS) entry which is preliminary data.</text>
</comment>
<sequence>MSGSCVYGVKYDGTEMRSFGFRGLSWWSRTGILGASMVTGSWLGVMYKSFFATGLGRSQLFTSCSLHTHHK</sequence>
<dbReference type="EMBL" id="MU157827">
    <property type="protein sequence ID" value="KAF9533778.1"/>
    <property type="molecule type" value="Genomic_DNA"/>
</dbReference>
<organism evidence="2 3">
    <name type="scientific">Crepidotus variabilis</name>
    <dbReference type="NCBI Taxonomy" id="179855"/>
    <lineage>
        <taxon>Eukaryota</taxon>
        <taxon>Fungi</taxon>
        <taxon>Dikarya</taxon>
        <taxon>Basidiomycota</taxon>
        <taxon>Agaricomycotina</taxon>
        <taxon>Agaricomycetes</taxon>
        <taxon>Agaricomycetidae</taxon>
        <taxon>Agaricales</taxon>
        <taxon>Agaricineae</taxon>
        <taxon>Crepidotaceae</taxon>
        <taxon>Crepidotus</taxon>
    </lineage>
</organism>